<protein>
    <submittedName>
        <fullName evidence="6">Arylsulfatase</fullName>
    </submittedName>
</protein>
<keyword evidence="2" id="KW-0479">Metal-binding</keyword>
<evidence type="ECO:0000256" key="4">
    <source>
        <dbReference type="ARBA" id="ARBA00022837"/>
    </source>
</evidence>
<dbReference type="PANTHER" id="PTHR42693">
    <property type="entry name" value="ARYLSULFATASE FAMILY MEMBER"/>
    <property type="match status" value="1"/>
</dbReference>
<dbReference type="Gene3D" id="3.40.720.10">
    <property type="entry name" value="Alkaline Phosphatase, subunit A"/>
    <property type="match status" value="1"/>
</dbReference>
<dbReference type="GO" id="GO:0004065">
    <property type="term" value="F:arylsulfatase activity"/>
    <property type="evidence" value="ECO:0007669"/>
    <property type="project" value="TreeGrafter"/>
</dbReference>
<evidence type="ECO:0000313" key="6">
    <source>
        <dbReference type="EMBL" id="GAF04118.1"/>
    </source>
</evidence>
<dbReference type="eggNOG" id="COG3119">
    <property type="taxonomic scope" value="Bacteria"/>
</dbReference>
<accession>W7Y9E9</accession>
<dbReference type="InterPro" id="IPR024607">
    <property type="entry name" value="Sulfatase_CS"/>
</dbReference>
<dbReference type="InterPro" id="IPR017850">
    <property type="entry name" value="Alkaline_phosphatase_core_sf"/>
</dbReference>
<dbReference type="Proteomes" id="UP000019402">
    <property type="component" value="Unassembled WGS sequence"/>
</dbReference>
<dbReference type="SUPFAM" id="SSF53649">
    <property type="entry name" value="Alkaline phosphatase-like"/>
    <property type="match status" value="1"/>
</dbReference>
<keyword evidence="7" id="KW-1185">Reference proteome</keyword>
<comment type="caution">
    <text evidence="6">The sequence shown here is derived from an EMBL/GenBank/DDBJ whole genome shotgun (WGS) entry which is preliminary data.</text>
</comment>
<keyword evidence="3" id="KW-0378">Hydrolase</keyword>
<evidence type="ECO:0000256" key="2">
    <source>
        <dbReference type="ARBA" id="ARBA00022723"/>
    </source>
</evidence>
<dbReference type="GO" id="GO:0046872">
    <property type="term" value="F:metal ion binding"/>
    <property type="evidence" value="ECO:0007669"/>
    <property type="project" value="UniProtKB-KW"/>
</dbReference>
<proteinExistence type="inferred from homology"/>
<organism evidence="6 7">
    <name type="scientific">Saccharicrinis fermentans DSM 9555 = JCM 21142</name>
    <dbReference type="NCBI Taxonomy" id="869213"/>
    <lineage>
        <taxon>Bacteria</taxon>
        <taxon>Pseudomonadati</taxon>
        <taxon>Bacteroidota</taxon>
        <taxon>Bacteroidia</taxon>
        <taxon>Marinilabiliales</taxon>
        <taxon>Marinilabiliaceae</taxon>
        <taxon>Saccharicrinis</taxon>
    </lineage>
</organism>
<dbReference type="STRING" id="869213.GCA_000517085_01142"/>
<sequence>MDIDYVKVLPYNANPRISPSSQTVYASEQRSLLYKIDNYNQSVLDVQIDGHSVNNQITMKKTILNIISFLLLSLLLSCSNKQEELKPNILIIQADDLGFDDVHLHGNNVIETPSLDKLGEQSIQFKQFYLSSVCAPTRAALLTGRNFLRTGVSGVHAGRDYVNLDETIIAEVFKDAGYTTGMWGKWHSGKTDGYFPWDRGFDEAYYACLYNYFDNTGLLNGEELKTKGFTTDAITDMTISFIKKNKDQPFFAYMSHLAPHNPWRAPELYIKKYRDKGLSEPMATLYGMIDNLDYNIGRLLKTVEDEGLSENTIVVFLSDNGPWIRSYRFGLTEEEWQQRNVNGLRGMKGTNWENGIHSPLFVRWTNKFTPKIINEAVKVEDLYPTLCALAGVSIPDSIQLSGQQLLDKNGSFIAQEAPIFVADHNPVGDENYYSKKDKYGQAIPLSKEYIQSFDFGKQNVAIRKGAYKYVQYGGDGKLFNILKNPTESDSALSENTYHFKSLQNQLKLGFEEVKTQENSFSMPVFQIGYKQNMMSYIYACAPQLISDGLINKEHFLANWGVEGDSAIYNINVDTEGEYDAFLVHKIKNYKNMCFEVGTCKSSAKSWLVDSGSRDFGTLIEGESAYWENFDLKETFKKDIVKSKLGTIQLAQSDTQLKIKLVERNGNNVHNWENQTIAMILQKK</sequence>
<dbReference type="InterPro" id="IPR000917">
    <property type="entry name" value="Sulfatase_N"/>
</dbReference>
<evidence type="ECO:0000313" key="7">
    <source>
        <dbReference type="Proteomes" id="UP000019402"/>
    </source>
</evidence>
<dbReference type="EMBL" id="BAMD01000037">
    <property type="protein sequence ID" value="GAF04118.1"/>
    <property type="molecule type" value="Genomic_DNA"/>
</dbReference>
<dbReference type="Pfam" id="PF00884">
    <property type="entry name" value="Sulfatase"/>
    <property type="match status" value="1"/>
</dbReference>
<comment type="similarity">
    <text evidence="1">Belongs to the sulfatase family.</text>
</comment>
<keyword evidence="4" id="KW-0106">Calcium</keyword>
<dbReference type="AlphaFoldDB" id="W7Y9E9"/>
<reference evidence="6 7" key="1">
    <citation type="journal article" date="2014" name="Genome Announc.">
        <title>Draft Genome Sequence of Cytophaga fermentans JCM 21142T, a Facultative Anaerobe Isolated from Marine Mud.</title>
        <authorList>
            <person name="Starns D."/>
            <person name="Oshima K."/>
            <person name="Suda W."/>
            <person name="Iino T."/>
            <person name="Yuki M."/>
            <person name="Inoue J."/>
            <person name="Kitamura K."/>
            <person name="Iida T."/>
            <person name="Darby A."/>
            <person name="Hattori M."/>
            <person name="Ohkuma M."/>
        </authorList>
    </citation>
    <scope>NUCLEOTIDE SEQUENCE [LARGE SCALE GENOMIC DNA]</scope>
    <source>
        <strain evidence="6 7">JCM 21142</strain>
    </source>
</reference>
<evidence type="ECO:0000259" key="5">
    <source>
        <dbReference type="Pfam" id="PF00884"/>
    </source>
</evidence>
<name>W7Y9E9_9BACT</name>
<evidence type="ECO:0000256" key="1">
    <source>
        <dbReference type="ARBA" id="ARBA00008779"/>
    </source>
</evidence>
<gene>
    <name evidence="6" type="ORF">JCM21142_72813</name>
</gene>
<dbReference type="InterPro" id="IPR050738">
    <property type="entry name" value="Sulfatase"/>
</dbReference>
<dbReference type="PANTHER" id="PTHR42693:SF53">
    <property type="entry name" value="ENDO-4-O-SULFATASE"/>
    <property type="match status" value="1"/>
</dbReference>
<feature type="domain" description="Sulfatase N-terminal" evidence="5">
    <location>
        <begin position="87"/>
        <end position="392"/>
    </location>
</feature>
<evidence type="ECO:0000256" key="3">
    <source>
        <dbReference type="ARBA" id="ARBA00022801"/>
    </source>
</evidence>
<dbReference type="PROSITE" id="PS00523">
    <property type="entry name" value="SULFATASE_1"/>
    <property type="match status" value="1"/>
</dbReference>